<dbReference type="Pfam" id="PF01370">
    <property type="entry name" value="Epimerase"/>
    <property type="match status" value="1"/>
</dbReference>
<accession>A0ABV7ACP0</accession>
<dbReference type="PANTHER" id="PTHR43245">
    <property type="entry name" value="BIFUNCTIONAL POLYMYXIN RESISTANCE PROTEIN ARNA"/>
    <property type="match status" value="1"/>
</dbReference>
<evidence type="ECO:0000313" key="3">
    <source>
        <dbReference type="Proteomes" id="UP001595443"/>
    </source>
</evidence>
<organism evidence="2 3">
    <name type="scientific">Acidimangrovimonas pyrenivorans</name>
    <dbReference type="NCBI Taxonomy" id="2030798"/>
    <lineage>
        <taxon>Bacteria</taxon>
        <taxon>Pseudomonadati</taxon>
        <taxon>Pseudomonadota</taxon>
        <taxon>Alphaproteobacteria</taxon>
        <taxon>Rhodobacterales</taxon>
        <taxon>Paracoccaceae</taxon>
        <taxon>Acidimangrovimonas</taxon>
    </lineage>
</organism>
<dbReference type="Proteomes" id="UP001595443">
    <property type="component" value="Unassembled WGS sequence"/>
</dbReference>
<gene>
    <name evidence="2" type="ORF">ACFOES_02695</name>
</gene>
<name>A0ABV7ACP0_9RHOB</name>
<feature type="domain" description="NAD-dependent epimerase/dehydratase" evidence="1">
    <location>
        <begin position="11"/>
        <end position="170"/>
    </location>
</feature>
<dbReference type="Gene3D" id="3.40.50.720">
    <property type="entry name" value="NAD(P)-binding Rossmann-like Domain"/>
    <property type="match status" value="1"/>
</dbReference>
<reference evidence="3" key="1">
    <citation type="journal article" date="2019" name="Int. J. Syst. Evol. Microbiol.">
        <title>The Global Catalogue of Microorganisms (GCM) 10K type strain sequencing project: providing services to taxonomists for standard genome sequencing and annotation.</title>
        <authorList>
            <consortium name="The Broad Institute Genomics Platform"/>
            <consortium name="The Broad Institute Genome Sequencing Center for Infectious Disease"/>
            <person name="Wu L."/>
            <person name="Ma J."/>
        </authorList>
    </citation>
    <scope>NUCLEOTIDE SEQUENCE [LARGE SCALE GENOMIC DNA]</scope>
    <source>
        <strain evidence="3">KCTC 62192</strain>
    </source>
</reference>
<dbReference type="InterPro" id="IPR001509">
    <property type="entry name" value="Epimerase_deHydtase"/>
</dbReference>
<dbReference type="InterPro" id="IPR036291">
    <property type="entry name" value="NAD(P)-bd_dom_sf"/>
</dbReference>
<sequence length="292" mass="30091">MTGRAAAEIRVLVTGGSGRLGRMLRAAWSRQPPPGLRPLWQGRGTEAGLRWDILDAPWPEAAPAPRVVLHLAGVVPGPGARLADNTALALAVCRMAAKQGAAHVFLSSSGAVYGPTPKGAASEEDPVAPANDYGRAKFEMEQAALDWRRAAGPGAPGLTMLRIGNVAGADALLAPARDALVLDDFPGRPGGPLRSYIGPETLARLLAGLARQAAAGATLPERLNIAAPHPVALADLARAAGLGVTLRPAPAGAVPRVVLDTARLQALLPVAEGDSDPEEMVAQWRRIGGRNA</sequence>
<protein>
    <submittedName>
        <fullName evidence="2">NAD-dependent epimerase/dehydratase family protein</fullName>
    </submittedName>
</protein>
<proteinExistence type="predicted"/>
<dbReference type="InterPro" id="IPR050177">
    <property type="entry name" value="Lipid_A_modif_metabolic_enz"/>
</dbReference>
<dbReference type="EMBL" id="JBHRSK010000003">
    <property type="protein sequence ID" value="MFC2966992.1"/>
    <property type="molecule type" value="Genomic_DNA"/>
</dbReference>
<evidence type="ECO:0000259" key="1">
    <source>
        <dbReference type="Pfam" id="PF01370"/>
    </source>
</evidence>
<dbReference type="SUPFAM" id="SSF51735">
    <property type="entry name" value="NAD(P)-binding Rossmann-fold domains"/>
    <property type="match status" value="1"/>
</dbReference>
<comment type="caution">
    <text evidence="2">The sequence shown here is derived from an EMBL/GenBank/DDBJ whole genome shotgun (WGS) entry which is preliminary data.</text>
</comment>
<keyword evidence="3" id="KW-1185">Reference proteome</keyword>
<dbReference type="RefSeq" id="WP_377831621.1">
    <property type="nucleotide sequence ID" value="NZ_JBHRSK010000003.1"/>
</dbReference>
<evidence type="ECO:0000313" key="2">
    <source>
        <dbReference type="EMBL" id="MFC2966992.1"/>
    </source>
</evidence>